<dbReference type="Gene3D" id="2.10.70.10">
    <property type="entry name" value="Complement Module, domain 1"/>
    <property type="match status" value="1"/>
</dbReference>
<evidence type="ECO:0000313" key="2">
    <source>
        <dbReference type="EMBL" id="CAL1545170.1"/>
    </source>
</evidence>
<accession>A0AAV2IG02</accession>
<comment type="caution">
    <text evidence="2">The sequence shown here is derived from an EMBL/GenBank/DDBJ whole genome shotgun (WGS) entry which is preliminary data.</text>
</comment>
<reference evidence="2 3" key="1">
    <citation type="submission" date="2024-04" db="EMBL/GenBank/DDBJ databases">
        <authorList>
            <consortium name="Genoscope - CEA"/>
            <person name="William W."/>
        </authorList>
    </citation>
    <scope>NUCLEOTIDE SEQUENCE [LARGE SCALE GENOMIC DNA]</scope>
</reference>
<gene>
    <name evidence="2" type="ORF">GSLYS_00018653001</name>
</gene>
<proteinExistence type="predicted"/>
<feature type="signal peptide" evidence="1">
    <location>
        <begin position="1"/>
        <end position="24"/>
    </location>
</feature>
<dbReference type="SUPFAM" id="SSF57603">
    <property type="entry name" value="FnI-like domain"/>
    <property type="match status" value="1"/>
</dbReference>
<evidence type="ECO:0000256" key="1">
    <source>
        <dbReference type="SAM" id="SignalP"/>
    </source>
</evidence>
<evidence type="ECO:0000313" key="3">
    <source>
        <dbReference type="Proteomes" id="UP001497497"/>
    </source>
</evidence>
<dbReference type="EMBL" id="CAXITT010000684">
    <property type="protein sequence ID" value="CAL1545170.1"/>
    <property type="molecule type" value="Genomic_DNA"/>
</dbReference>
<feature type="chain" id="PRO_5043640404" evidence="1">
    <location>
        <begin position="25"/>
        <end position="110"/>
    </location>
</feature>
<protein>
    <submittedName>
        <fullName evidence="2">Uncharacterized protein</fullName>
    </submittedName>
</protein>
<dbReference type="AlphaFoldDB" id="A0AAV2IG02"/>
<dbReference type="Proteomes" id="UP001497497">
    <property type="component" value="Unassembled WGS sequence"/>
</dbReference>
<organism evidence="2 3">
    <name type="scientific">Lymnaea stagnalis</name>
    <name type="common">Great pond snail</name>
    <name type="synonym">Helix stagnalis</name>
    <dbReference type="NCBI Taxonomy" id="6523"/>
    <lineage>
        <taxon>Eukaryota</taxon>
        <taxon>Metazoa</taxon>
        <taxon>Spiralia</taxon>
        <taxon>Lophotrochozoa</taxon>
        <taxon>Mollusca</taxon>
        <taxon>Gastropoda</taxon>
        <taxon>Heterobranchia</taxon>
        <taxon>Euthyneura</taxon>
        <taxon>Panpulmonata</taxon>
        <taxon>Hygrophila</taxon>
        <taxon>Lymnaeoidea</taxon>
        <taxon>Lymnaeidae</taxon>
        <taxon>Lymnaea</taxon>
    </lineage>
</organism>
<sequence>MEMKLMFRIAVLIVCCMNIGLGHSGIPCWVCRINNQTFSIGESVGTVIDGCNNCWCRKTGFGCTEMGCLKQPLDCEMQGMHYKDNEIVPSDDCLECRCRNGNLACTGCLD</sequence>
<keyword evidence="1" id="KW-0732">Signal</keyword>
<keyword evidence="3" id="KW-1185">Reference proteome</keyword>
<name>A0AAV2IG02_LYMST</name>